<feature type="chain" id="PRO_5045180904" evidence="2">
    <location>
        <begin position="28"/>
        <end position="481"/>
    </location>
</feature>
<organism evidence="3 4">
    <name type="scientific">Falsiporphyromonas endometrii</name>
    <dbReference type="NCBI Taxonomy" id="1387297"/>
    <lineage>
        <taxon>Bacteria</taxon>
        <taxon>Pseudomonadati</taxon>
        <taxon>Bacteroidota</taxon>
        <taxon>Bacteroidia</taxon>
        <taxon>Bacteroidales</taxon>
        <taxon>Porphyromonadaceae</taxon>
        <taxon>Falsiporphyromonas</taxon>
    </lineage>
</organism>
<feature type="signal peptide" evidence="2">
    <location>
        <begin position="1"/>
        <end position="27"/>
    </location>
</feature>
<evidence type="ECO:0000256" key="1">
    <source>
        <dbReference type="SAM" id="Coils"/>
    </source>
</evidence>
<feature type="coiled-coil region" evidence="1">
    <location>
        <begin position="424"/>
        <end position="473"/>
    </location>
</feature>
<dbReference type="Pfam" id="PF12895">
    <property type="entry name" value="ANAPC3"/>
    <property type="match status" value="1"/>
</dbReference>
<keyword evidence="1" id="KW-0175">Coiled coil</keyword>
<reference evidence="4" key="1">
    <citation type="journal article" date="2019" name="Int. J. Syst. Evol. Microbiol.">
        <title>The Global Catalogue of Microorganisms (GCM) 10K type strain sequencing project: providing services to taxonomists for standard genome sequencing and annotation.</title>
        <authorList>
            <consortium name="The Broad Institute Genomics Platform"/>
            <consortium name="The Broad Institute Genome Sequencing Center for Infectious Disease"/>
            <person name="Wu L."/>
            <person name="Ma J."/>
        </authorList>
    </citation>
    <scope>NUCLEOTIDE SEQUENCE [LARGE SCALE GENOMIC DNA]</scope>
    <source>
        <strain evidence="4">CGMCC 4.7357</strain>
    </source>
</reference>
<dbReference type="SUPFAM" id="SSF48452">
    <property type="entry name" value="TPR-like"/>
    <property type="match status" value="1"/>
</dbReference>
<dbReference type="EMBL" id="JBHSGO010000174">
    <property type="protein sequence ID" value="MFC4666112.1"/>
    <property type="molecule type" value="Genomic_DNA"/>
</dbReference>
<evidence type="ECO:0000256" key="2">
    <source>
        <dbReference type="SAM" id="SignalP"/>
    </source>
</evidence>
<evidence type="ECO:0000313" key="4">
    <source>
        <dbReference type="Proteomes" id="UP001596020"/>
    </source>
</evidence>
<keyword evidence="4" id="KW-1185">Reference proteome</keyword>
<comment type="caution">
    <text evidence="3">The sequence shown here is derived from an EMBL/GenBank/DDBJ whole genome shotgun (WGS) entry which is preliminary data.</text>
</comment>
<sequence length="481" mass="54583">MRGFLNTLYVVCALLLVAGFGANQLQAQTLAETKSYYEKGEYAKALPGLQRLVENNPKNQTYALWYGKALNNLGQYEKAVHPLRVAAKKAGEAQFLYAQALYFTYDFDKAKDVMEEYMSYLKRTKRQMSEAESFDKKIVLAKSMLDRVARVEVIDSIVLPKDLFLTPYHSIASDNGEVCWTSAIFPDQSKIDTSAFAGVTSYTNGLGNRRIVALRDEKHNMALYGSSVVGSRWSTPDPLDKLINLTGTENYPFLKQDGSTLLFSRKSEDGIGGYDLYMTRRNAQGDFLEPTMLGMPFNSPYNDYMLAYDENNGIGYFTSDRFQSKGNVCVYTFIIDEDNTLLPSDDVEEKTAWASLKSIKVTQDKNSDYSDIKRRVGRKDKSNDKMSDAILLSVNGKLYTDWSDFTSSKARDLYRVILDKRYDLSKLNATLETLRRAYRDASSSEKSALKGKILNLEENQKSLRQMINDMVQKCIKQELTK</sequence>
<dbReference type="Gene3D" id="1.25.40.10">
    <property type="entry name" value="Tetratricopeptide repeat domain"/>
    <property type="match status" value="1"/>
</dbReference>
<name>A0ABV9K7U2_9PORP</name>
<keyword evidence="2" id="KW-0732">Signal</keyword>
<protein>
    <submittedName>
        <fullName evidence="3">CDC27 family protein</fullName>
    </submittedName>
</protein>
<gene>
    <name evidence="3" type="ORF">ACFO3G_05800</name>
</gene>
<evidence type="ECO:0000313" key="3">
    <source>
        <dbReference type="EMBL" id="MFC4666112.1"/>
    </source>
</evidence>
<dbReference type="InterPro" id="IPR011990">
    <property type="entry name" value="TPR-like_helical_dom_sf"/>
</dbReference>
<accession>A0ABV9K7U2</accession>
<proteinExistence type="predicted"/>
<dbReference type="RefSeq" id="WP_380078862.1">
    <property type="nucleotide sequence ID" value="NZ_JBHSGO010000174.1"/>
</dbReference>
<dbReference type="Proteomes" id="UP001596020">
    <property type="component" value="Unassembled WGS sequence"/>
</dbReference>